<dbReference type="AlphaFoldDB" id="A0A5C3E9A3"/>
<feature type="compositionally biased region" description="Low complexity" evidence="1">
    <location>
        <begin position="54"/>
        <end position="72"/>
    </location>
</feature>
<sequence>MSRPSSRQSERLLKKRQRATEESFASSAQSKPSIGSKPRSPEPLVPSSPPSSLPPSGHLAALSLSSPGAEPLTYPEERRSKSLGLYMMSGTLADSVGYFSGTANGVNGFKNQPSPKHFVKSFKRYLIHTGERDDAKAAELFESFLDGPAETWHESLPDAVKGSWSALQKAFLDRFEGEAVGGKEARLDRYTAHLTPTIELLRKEEDWETWLQRLYELGSDVPET</sequence>
<reference evidence="3 4" key="1">
    <citation type="submission" date="2018-03" db="EMBL/GenBank/DDBJ databases">
        <authorList>
            <person name="Guldener U."/>
        </authorList>
    </citation>
    <scope>NUCLEOTIDE SEQUENCE [LARGE SCALE GENOMIC DNA]</scope>
    <source>
        <strain evidence="3 4">NBRC100155</strain>
    </source>
</reference>
<feature type="compositionally biased region" description="Pro residues" evidence="1">
    <location>
        <begin position="41"/>
        <end position="53"/>
    </location>
</feature>
<feature type="domain" description="Retrotransposon gag" evidence="2">
    <location>
        <begin position="140"/>
        <end position="185"/>
    </location>
</feature>
<evidence type="ECO:0000313" key="3">
    <source>
        <dbReference type="EMBL" id="SPO27263.1"/>
    </source>
</evidence>
<evidence type="ECO:0000256" key="1">
    <source>
        <dbReference type="SAM" id="MobiDB-lite"/>
    </source>
</evidence>
<dbReference type="Proteomes" id="UP000324022">
    <property type="component" value="Unassembled WGS sequence"/>
</dbReference>
<keyword evidence="4" id="KW-1185">Reference proteome</keyword>
<name>A0A5C3E9A3_9BASI</name>
<evidence type="ECO:0000259" key="2">
    <source>
        <dbReference type="Pfam" id="PF03732"/>
    </source>
</evidence>
<gene>
    <name evidence="3" type="ORF">UTRI_10380</name>
</gene>
<dbReference type="Pfam" id="PF03732">
    <property type="entry name" value="Retrotrans_gag"/>
    <property type="match status" value="1"/>
</dbReference>
<dbReference type="InterPro" id="IPR005162">
    <property type="entry name" value="Retrotrans_gag_dom"/>
</dbReference>
<feature type="compositionally biased region" description="Polar residues" evidence="1">
    <location>
        <begin position="23"/>
        <end position="33"/>
    </location>
</feature>
<dbReference type="EMBL" id="OOIN01000017">
    <property type="protein sequence ID" value="SPO27263.1"/>
    <property type="molecule type" value="Genomic_DNA"/>
</dbReference>
<organism evidence="3 4">
    <name type="scientific">Ustilago trichophora</name>
    <dbReference type="NCBI Taxonomy" id="86804"/>
    <lineage>
        <taxon>Eukaryota</taxon>
        <taxon>Fungi</taxon>
        <taxon>Dikarya</taxon>
        <taxon>Basidiomycota</taxon>
        <taxon>Ustilaginomycotina</taxon>
        <taxon>Ustilaginomycetes</taxon>
        <taxon>Ustilaginales</taxon>
        <taxon>Ustilaginaceae</taxon>
        <taxon>Ustilago</taxon>
    </lineage>
</organism>
<accession>A0A5C3E9A3</accession>
<feature type="region of interest" description="Disordered" evidence="1">
    <location>
        <begin position="1"/>
        <end position="74"/>
    </location>
</feature>
<proteinExistence type="predicted"/>
<protein>
    <recommendedName>
        <fullName evidence="2">Retrotransposon gag domain-containing protein</fullName>
    </recommendedName>
</protein>
<evidence type="ECO:0000313" key="4">
    <source>
        <dbReference type="Proteomes" id="UP000324022"/>
    </source>
</evidence>